<sequence>MTRRVSLPVQLWLKVDCGVQLAVPLSASLLCLLLVPRSAERGPRLPLSQPRLVDPEVVGLARTPRPILRLLTRNGPATRQSRRRHRVRAAVDTGIYCPCVFPGRGRGDQNAAYLSAQV</sequence>
<dbReference type="AlphaFoldDB" id="A0A371DHM7"/>
<dbReference type="Proteomes" id="UP000256964">
    <property type="component" value="Unassembled WGS sequence"/>
</dbReference>
<name>A0A371DHM7_9APHY</name>
<gene>
    <name evidence="1" type="ORF">OH76DRAFT_238194</name>
</gene>
<dbReference type="EMBL" id="KZ857392">
    <property type="protein sequence ID" value="RDX52045.1"/>
    <property type="molecule type" value="Genomic_DNA"/>
</dbReference>
<organism evidence="1 2">
    <name type="scientific">Lentinus brumalis</name>
    <dbReference type="NCBI Taxonomy" id="2498619"/>
    <lineage>
        <taxon>Eukaryota</taxon>
        <taxon>Fungi</taxon>
        <taxon>Dikarya</taxon>
        <taxon>Basidiomycota</taxon>
        <taxon>Agaricomycotina</taxon>
        <taxon>Agaricomycetes</taxon>
        <taxon>Polyporales</taxon>
        <taxon>Polyporaceae</taxon>
        <taxon>Lentinus</taxon>
    </lineage>
</organism>
<protein>
    <submittedName>
        <fullName evidence="1">Uncharacterized protein</fullName>
    </submittedName>
</protein>
<evidence type="ECO:0000313" key="1">
    <source>
        <dbReference type="EMBL" id="RDX52045.1"/>
    </source>
</evidence>
<proteinExistence type="predicted"/>
<accession>A0A371DHM7</accession>
<reference evidence="1 2" key="1">
    <citation type="journal article" date="2018" name="Biotechnol. Biofuels">
        <title>Integrative visual omics of the white-rot fungus Polyporus brumalis exposes the biotechnological potential of its oxidative enzymes for delignifying raw plant biomass.</title>
        <authorList>
            <person name="Miyauchi S."/>
            <person name="Rancon A."/>
            <person name="Drula E."/>
            <person name="Hage H."/>
            <person name="Chaduli D."/>
            <person name="Favel A."/>
            <person name="Grisel S."/>
            <person name="Henrissat B."/>
            <person name="Herpoel-Gimbert I."/>
            <person name="Ruiz-Duenas F.J."/>
            <person name="Chevret D."/>
            <person name="Hainaut M."/>
            <person name="Lin J."/>
            <person name="Wang M."/>
            <person name="Pangilinan J."/>
            <person name="Lipzen A."/>
            <person name="Lesage-Meessen L."/>
            <person name="Navarro D."/>
            <person name="Riley R."/>
            <person name="Grigoriev I.V."/>
            <person name="Zhou S."/>
            <person name="Raouche S."/>
            <person name="Rosso M.N."/>
        </authorList>
    </citation>
    <scope>NUCLEOTIDE SEQUENCE [LARGE SCALE GENOMIC DNA]</scope>
    <source>
        <strain evidence="1 2">BRFM 1820</strain>
    </source>
</reference>
<keyword evidence="2" id="KW-1185">Reference proteome</keyword>
<evidence type="ECO:0000313" key="2">
    <source>
        <dbReference type="Proteomes" id="UP000256964"/>
    </source>
</evidence>